<organism evidence="4 5">
    <name type="scientific">Gomphillus americanus</name>
    <dbReference type="NCBI Taxonomy" id="1940652"/>
    <lineage>
        <taxon>Eukaryota</taxon>
        <taxon>Fungi</taxon>
        <taxon>Dikarya</taxon>
        <taxon>Ascomycota</taxon>
        <taxon>Pezizomycotina</taxon>
        <taxon>Lecanoromycetes</taxon>
        <taxon>OSLEUM clade</taxon>
        <taxon>Ostropomycetidae</taxon>
        <taxon>Ostropales</taxon>
        <taxon>Graphidaceae</taxon>
        <taxon>Gomphilloideae</taxon>
        <taxon>Gomphillus</taxon>
    </lineage>
</organism>
<dbReference type="GO" id="GO:0032786">
    <property type="term" value="P:positive regulation of DNA-templated transcription, elongation"/>
    <property type="evidence" value="ECO:0007669"/>
    <property type="project" value="InterPro"/>
</dbReference>
<keyword evidence="5" id="KW-1185">Reference proteome</keyword>
<proteinExistence type="predicted"/>
<dbReference type="Pfam" id="PF12350">
    <property type="entry name" value="CTK3_C"/>
    <property type="match status" value="1"/>
</dbReference>
<reference evidence="4" key="1">
    <citation type="submission" date="2021-03" db="EMBL/GenBank/DDBJ databases">
        <authorList>
            <person name="Tagirdzhanova G."/>
        </authorList>
    </citation>
    <scope>NUCLEOTIDE SEQUENCE</scope>
</reference>
<feature type="domain" description="CTD kinase subunit gamma Ctk3 C-terminal" evidence="3">
    <location>
        <begin position="193"/>
        <end position="251"/>
    </location>
</feature>
<gene>
    <name evidence="4" type="ORF">GOMPHAMPRED_003483</name>
</gene>
<dbReference type="GO" id="GO:0045943">
    <property type="term" value="P:positive regulation of transcription by RNA polymerase I"/>
    <property type="evidence" value="ECO:0007669"/>
    <property type="project" value="TreeGrafter"/>
</dbReference>
<dbReference type="AlphaFoldDB" id="A0A8H3FI73"/>
<dbReference type="InterPro" id="IPR024637">
    <property type="entry name" value="Ctk3_C"/>
</dbReference>
<evidence type="ECO:0000313" key="5">
    <source>
        <dbReference type="Proteomes" id="UP000664169"/>
    </source>
</evidence>
<dbReference type="PANTHER" id="PTHR28291">
    <property type="entry name" value="CTD KINASE SUBUNIT GAMMA"/>
    <property type="match status" value="1"/>
</dbReference>
<evidence type="ECO:0000259" key="2">
    <source>
        <dbReference type="Pfam" id="PF12243"/>
    </source>
</evidence>
<dbReference type="Pfam" id="PF12243">
    <property type="entry name" value="CTK3"/>
    <property type="match status" value="1"/>
</dbReference>
<feature type="region of interest" description="Disordered" evidence="1">
    <location>
        <begin position="168"/>
        <end position="197"/>
    </location>
</feature>
<dbReference type="EMBL" id="CAJPDQ010000020">
    <property type="protein sequence ID" value="CAF9923909.1"/>
    <property type="molecule type" value="Genomic_DNA"/>
</dbReference>
<dbReference type="GO" id="GO:0070692">
    <property type="term" value="C:CTDK-1 complex"/>
    <property type="evidence" value="ECO:0007669"/>
    <property type="project" value="InterPro"/>
</dbReference>
<dbReference type="InterPro" id="IPR042326">
    <property type="entry name" value="Ctk3"/>
</dbReference>
<evidence type="ECO:0000313" key="4">
    <source>
        <dbReference type="EMBL" id="CAF9923909.1"/>
    </source>
</evidence>
<feature type="domain" description="CTD kinase subunit gamma Ctk3 N-terminal" evidence="2">
    <location>
        <begin position="11"/>
        <end position="126"/>
    </location>
</feature>
<name>A0A8H3FI73_9LECA</name>
<evidence type="ECO:0008006" key="6">
    <source>
        <dbReference type="Google" id="ProtNLM"/>
    </source>
</evidence>
<comment type="caution">
    <text evidence="4">The sequence shown here is derived from an EMBL/GenBank/DDBJ whole genome shotgun (WGS) entry which is preliminary data.</text>
</comment>
<sequence length="272" mass="31371">MPTAEAEAEWDAFEARLKFSTLLGSLSASVAAAQKAARFLMVNKHCGEDLFEVALEWLEKDDMNLRIKIWGIWEELSEMAMREQHVDYINRIRDNIQHFMDNICPPERPIAANIRIVRKGVERMHKLGLFSNTRAKELDEMLKHRTSSSQNPDLDAVEAAHKQDPGEEAHDMKHRWPNAFGDNKPSGAKRPTDKKQIEQRIEEDRERHKRLKESIWQIGNGEHEESDKMWEECSDIDEGDLMAAEDETSEMLGISIDELRRRFPAQTPVAAV</sequence>
<evidence type="ECO:0000259" key="3">
    <source>
        <dbReference type="Pfam" id="PF12350"/>
    </source>
</evidence>
<accession>A0A8H3FI73</accession>
<dbReference type="OrthoDB" id="21266at2759"/>
<dbReference type="Proteomes" id="UP000664169">
    <property type="component" value="Unassembled WGS sequence"/>
</dbReference>
<dbReference type="PANTHER" id="PTHR28291:SF1">
    <property type="entry name" value="CTD KINASE SUBUNIT GAMMA"/>
    <property type="match status" value="1"/>
</dbReference>
<dbReference type="InterPro" id="IPR024638">
    <property type="entry name" value="Ctk3_N"/>
</dbReference>
<evidence type="ECO:0000256" key="1">
    <source>
        <dbReference type="SAM" id="MobiDB-lite"/>
    </source>
</evidence>
<protein>
    <recommendedName>
        <fullName evidence="6">CID domain-containing protein</fullName>
    </recommendedName>
</protein>